<dbReference type="PANTHER" id="PTHR43547">
    <property type="entry name" value="TWO-COMPONENT HISTIDINE KINASE"/>
    <property type="match status" value="1"/>
</dbReference>
<evidence type="ECO:0000256" key="2">
    <source>
        <dbReference type="ARBA" id="ARBA00012438"/>
    </source>
</evidence>
<dbReference type="PROSITE" id="PS50109">
    <property type="entry name" value="HIS_KIN"/>
    <property type="match status" value="1"/>
</dbReference>
<keyword evidence="10" id="KW-0238">DNA-binding</keyword>
<dbReference type="InterPro" id="IPR003661">
    <property type="entry name" value="HisK_dim/P_dom"/>
</dbReference>
<dbReference type="PANTHER" id="PTHR43547:SF2">
    <property type="entry name" value="HYBRID SIGNAL TRANSDUCTION HISTIDINE KINASE C"/>
    <property type="match status" value="1"/>
</dbReference>
<evidence type="ECO:0000259" key="15">
    <source>
        <dbReference type="PROSITE" id="PS50110"/>
    </source>
</evidence>
<dbReference type="Gene3D" id="1.10.10.60">
    <property type="entry name" value="Homeodomain-like"/>
    <property type="match status" value="2"/>
</dbReference>
<dbReference type="InterPro" id="IPR036097">
    <property type="entry name" value="HisK_dim/P_sf"/>
</dbReference>
<dbReference type="PROSITE" id="PS00041">
    <property type="entry name" value="HTH_ARAC_FAMILY_1"/>
    <property type="match status" value="1"/>
</dbReference>
<dbReference type="EC" id="2.7.13.3" evidence="2"/>
<evidence type="ECO:0000256" key="3">
    <source>
        <dbReference type="ARBA" id="ARBA00022553"/>
    </source>
</evidence>
<keyword evidence="9" id="KW-0805">Transcription regulation</keyword>
<dbReference type="CDD" id="cd17574">
    <property type="entry name" value="REC_OmpR"/>
    <property type="match status" value="1"/>
</dbReference>
<keyword evidence="11" id="KW-0804">Transcription</keyword>
<dbReference type="SMART" id="SM00448">
    <property type="entry name" value="REC"/>
    <property type="match status" value="1"/>
</dbReference>
<proteinExistence type="predicted"/>
<dbReference type="CDD" id="cd00075">
    <property type="entry name" value="HATPase"/>
    <property type="match status" value="1"/>
</dbReference>
<dbReference type="SMART" id="SM00342">
    <property type="entry name" value="HTH_ARAC"/>
    <property type="match status" value="1"/>
</dbReference>
<dbReference type="SUPFAM" id="SSF47384">
    <property type="entry name" value="Homodimeric domain of signal transducing histidine kinase"/>
    <property type="match status" value="1"/>
</dbReference>
<keyword evidence="17" id="KW-1185">Reference proteome</keyword>
<dbReference type="CDD" id="cd00082">
    <property type="entry name" value="HisKA"/>
    <property type="match status" value="1"/>
</dbReference>
<dbReference type="SMART" id="SM00028">
    <property type="entry name" value="TPR"/>
    <property type="match status" value="4"/>
</dbReference>
<organism evidence="16 17">
    <name type="scientific">Winogradskyella thalassocola</name>
    <dbReference type="NCBI Taxonomy" id="262004"/>
    <lineage>
        <taxon>Bacteria</taxon>
        <taxon>Pseudomonadati</taxon>
        <taxon>Bacteroidota</taxon>
        <taxon>Flavobacteriia</taxon>
        <taxon>Flavobacteriales</taxon>
        <taxon>Flavobacteriaceae</taxon>
        <taxon>Winogradskyella</taxon>
    </lineage>
</organism>
<evidence type="ECO:0000256" key="6">
    <source>
        <dbReference type="ARBA" id="ARBA00022777"/>
    </source>
</evidence>
<evidence type="ECO:0000259" key="14">
    <source>
        <dbReference type="PROSITE" id="PS50109"/>
    </source>
</evidence>
<evidence type="ECO:0000256" key="9">
    <source>
        <dbReference type="ARBA" id="ARBA00023015"/>
    </source>
</evidence>
<dbReference type="OrthoDB" id="358279at2"/>
<feature type="domain" description="HTH araC/xylS-type" evidence="13">
    <location>
        <begin position="853"/>
        <end position="952"/>
    </location>
</feature>
<dbReference type="SMART" id="SM00388">
    <property type="entry name" value="HisKA"/>
    <property type="match status" value="1"/>
</dbReference>
<dbReference type="SUPFAM" id="SSF55874">
    <property type="entry name" value="ATPase domain of HSP90 chaperone/DNA topoisomerase II/histidine kinase"/>
    <property type="match status" value="1"/>
</dbReference>
<feature type="modified residue" description="4-aspartylphosphate" evidence="12">
    <location>
        <position position="754"/>
    </location>
</feature>
<dbReference type="PROSITE" id="PS50110">
    <property type="entry name" value="RESPONSE_REGULATORY"/>
    <property type="match status" value="1"/>
</dbReference>
<dbReference type="InterPro" id="IPR009057">
    <property type="entry name" value="Homeodomain-like_sf"/>
</dbReference>
<dbReference type="STRING" id="262004.SAMN04489796_102348"/>
<keyword evidence="7" id="KW-0067">ATP-binding</keyword>
<dbReference type="InterPro" id="IPR005467">
    <property type="entry name" value="His_kinase_dom"/>
</dbReference>
<name>A0A1G8BK20_9FLAO</name>
<gene>
    <name evidence="16" type="ORF">SAMN04489796_102348</name>
</gene>
<feature type="domain" description="Response regulatory" evidence="15">
    <location>
        <begin position="706"/>
        <end position="821"/>
    </location>
</feature>
<dbReference type="Gene3D" id="1.25.40.10">
    <property type="entry name" value="Tetratricopeptide repeat domain"/>
    <property type="match status" value="1"/>
</dbReference>
<dbReference type="SUPFAM" id="SSF48452">
    <property type="entry name" value="TPR-like"/>
    <property type="match status" value="1"/>
</dbReference>
<dbReference type="GO" id="GO:0005524">
    <property type="term" value="F:ATP binding"/>
    <property type="evidence" value="ECO:0007669"/>
    <property type="project" value="UniProtKB-KW"/>
</dbReference>
<dbReference type="PROSITE" id="PS01124">
    <property type="entry name" value="HTH_ARAC_FAMILY_2"/>
    <property type="match status" value="1"/>
</dbReference>
<dbReference type="Pfam" id="PF12833">
    <property type="entry name" value="HTH_18"/>
    <property type="match status" value="1"/>
</dbReference>
<keyword evidence="8" id="KW-0902">Two-component regulatory system</keyword>
<dbReference type="SUPFAM" id="SSF46689">
    <property type="entry name" value="Homeodomain-like"/>
    <property type="match status" value="1"/>
</dbReference>
<dbReference type="InterPro" id="IPR018062">
    <property type="entry name" value="HTH_AraC-typ_CS"/>
</dbReference>
<accession>A0A1G8BK20</accession>
<dbReference type="Gene3D" id="3.40.50.2300">
    <property type="match status" value="1"/>
</dbReference>
<evidence type="ECO:0000256" key="4">
    <source>
        <dbReference type="ARBA" id="ARBA00022679"/>
    </source>
</evidence>
<dbReference type="Pfam" id="PF00512">
    <property type="entry name" value="HisKA"/>
    <property type="match status" value="1"/>
</dbReference>
<dbReference type="InterPro" id="IPR018060">
    <property type="entry name" value="HTH_AraC"/>
</dbReference>
<dbReference type="AlphaFoldDB" id="A0A1G8BK20"/>
<dbReference type="Pfam" id="PF00072">
    <property type="entry name" value="Response_reg"/>
    <property type="match status" value="1"/>
</dbReference>
<dbReference type="SMART" id="SM00387">
    <property type="entry name" value="HATPase_c"/>
    <property type="match status" value="1"/>
</dbReference>
<keyword evidence="5" id="KW-0547">Nucleotide-binding</keyword>
<evidence type="ECO:0000256" key="12">
    <source>
        <dbReference type="PROSITE-ProRule" id="PRU00169"/>
    </source>
</evidence>
<evidence type="ECO:0000313" key="17">
    <source>
        <dbReference type="Proteomes" id="UP000199492"/>
    </source>
</evidence>
<evidence type="ECO:0000256" key="11">
    <source>
        <dbReference type="ARBA" id="ARBA00023163"/>
    </source>
</evidence>
<dbReference type="GO" id="GO:0003700">
    <property type="term" value="F:DNA-binding transcription factor activity"/>
    <property type="evidence" value="ECO:0007669"/>
    <property type="project" value="InterPro"/>
</dbReference>
<dbReference type="RefSeq" id="WP_092467215.1">
    <property type="nucleotide sequence ID" value="NZ_FNCZ01000002.1"/>
</dbReference>
<dbReference type="InterPro" id="IPR003594">
    <property type="entry name" value="HATPase_dom"/>
</dbReference>
<dbReference type="InterPro" id="IPR036890">
    <property type="entry name" value="HATPase_C_sf"/>
</dbReference>
<evidence type="ECO:0000313" key="16">
    <source>
        <dbReference type="EMBL" id="SDH33423.1"/>
    </source>
</evidence>
<dbReference type="Gene3D" id="1.10.287.130">
    <property type="match status" value="1"/>
</dbReference>
<dbReference type="InterPro" id="IPR011006">
    <property type="entry name" value="CheY-like_superfamily"/>
</dbReference>
<dbReference type="SUPFAM" id="SSF52172">
    <property type="entry name" value="CheY-like"/>
    <property type="match status" value="1"/>
</dbReference>
<dbReference type="Pfam" id="PF02518">
    <property type="entry name" value="HATPase_c"/>
    <property type="match status" value="1"/>
</dbReference>
<evidence type="ECO:0000256" key="8">
    <source>
        <dbReference type="ARBA" id="ARBA00023012"/>
    </source>
</evidence>
<protein>
    <recommendedName>
        <fullName evidence="2">histidine kinase</fullName>
        <ecNumber evidence="2">2.7.13.3</ecNumber>
    </recommendedName>
</protein>
<dbReference type="Gene3D" id="3.30.565.10">
    <property type="entry name" value="Histidine kinase-like ATPase, C-terminal domain"/>
    <property type="match status" value="1"/>
</dbReference>
<keyword evidence="6 16" id="KW-0418">Kinase</keyword>
<feature type="domain" description="Histidine kinase" evidence="14">
    <location>
        <begin position="452"/>
        <end position="665"/>
    </location>
</feature>
<dbReference type="PRINTS" id="PR00344">
    <property type="entry name" value="BCTRLSENSOR"/>
</dbReference>
<dbReference type="Proteomes" id="UP000199492">
    <property type="component" value="Unassembled WGS sequence"/>
</dbReference>
<dbReference type="FunFam" id="3.30.565.10:FF:000037">
    <property type="entry name" value="Hybrid sensor histidine kinase/response regulator"/>
    <property type="match status" value="1"/>
</dbReference>
<comment type="catalytic activity">
    <reaction evidence="1">
        <text>ATP + protein L-histidine = ADP + protein N-phospho-L-histidine.</text>
        <dbReference type="EC" id="2.7.13.3"/>
    </reaction>
</comment>
<dbReference type="InterPro" id="IPR001789">
    <property type="entry name" value="Sig_transdc_resp-reg_receiver"/>
</dbReference>
<dbReference type="InterPro" id="IPR019734">
    <property type="entry name" value="TPR_rpt"/>
</dbReference>
<dbReference type="FunFam" id="1.10.287.130:FF:000045">
    <property type="entry name" value="Two-component system sensor histidine kinase/response regulator"/>
    <property type="match status" value="1"/>
</dbReference>
<evidence type="ECO:0000256" key="10">
    <source>
        <dbReference type="ARBA" id="ARBA00023125"/>
    </source>
</evidence>
<reference evidence="17" key="1">
    <citation type="submission" date="2016-10" db="EMBL/GenBank/DDBJ databases">
        <authorList>
            <person name="Varghese N."/>
            <person name="Submissions S."/>
        </authorList>
    </citation>
    <scope>NUCLEOTIDE SEQUENCE [LARGE SCALE GENOMIC DNA]</scope>
    <source>
        <strain evidence="17">DSM 15363</strain>
    </source>
</reference>
<dbReference type="InterPro" id="IPR004358">
    <property type="entry name" value="Sig_transdc_His_kin-like_C"/>
</dbReference>
<dbReference type="GO" id="GO:0043565">
    <property type="term" value="F:sequence-specific DNA binding"/>
    <property type="evidence" value="ECO:0007669"/>
    <property type="project" value="InterPro"/>
</dbReference>
<dbReference type="InterPro" id="IPR011990">
    <property type="entry name" value="TPR-like_helical_dom_sf"/>
</dbReference>
<dbReference type="EMBL" id="FNCZ01000002">
    <property type="protein sequence ID" value="SDH33423.1"/>
    <property type="molecule type" value="Genomic_DNA"/>
</dbReference>
<evidence type="ECO:0000256" key="5">
    <source>
        <dbReference type="ARBA" id="ARBA00022741"/>
    </source>
</evidence>
<evidence type="ECO:0000256" key="1">
    <source>
        <dbReference type="ARBA" id="ARBA00000085"/>
    </source>
</evidence>
<sequence length="953" mass="109378">MNLKYLVIFLTMPLFCLGQKGKPLDSLKQLIYTSKEFSDKGQLDSSYHYAKISYSLAKQLKADSLQVEIVGTLSYYEPDLEKALEYLAESEPIAIKNKQWKYLKNMYYVRGTLFYHRTKDERALVHFLKLDSLLEKRNDDIFLAAMNKVSIVNILYDSRTANDTSFFAQMNKNIKDGLQLVNAGLKISKDSLKFYNAYYLNVPAAILYEKKAYMHVQRKEPKKAIINYQKALSNTGYVDSKFTDNPLRKSLIYNGLANLYERENQKDSALHYYKKELVAIYKTTDTLMQAISNYKIAEFYNNNNNPKTALLYLNTAQDLMESAYFVRDEHNYKLLDILASVYFNLGNFEKAYEASEKARQHLIKIQTAFNKENISELETKYQTEKKEQEISLLKSQNEIEEQHNKNQKNMFLGGISILSIAGLFLFFLYRNRQKTNIKLKELDALKSNFFANISHEFRTPLTLISSPINDILAEDSISDKKRKQFTIAKQNSERLLELVNQLLDLSKIDEGHLRLQLQKGNVLQLIAALSESFIYHAEQKNIIYNIAVSEDERAVWFDKSAIEKITINLLSNAIKYTPNNGVISCEAYLKNQTLFFKISNSGKGLTSYELNNIFERFYQTNDQNQGSGIGLALVKELVELHKGSIEAQSIPNEETSFILKLSVDKNSFKDATLLTTSNHKVDEGIPLYTNVINDEDETFIDNDLPILLIVEDNDDLRHLLKQIFEEQYNVIVASNGKIGVDLALEHIPDLIISDIMMPEKDGIALTKALKNDERSAHIPIILLTAKAEVESQFEGIETGADDYTIKPFNKKLLLLKVEKLIESRRQLQLRYSQELVLLPKDIAVTNLDEKFLKKVETILEKNLIDPSFNVTEFSEAVGMSRMQLHRKLKALTGLTASEFIRSQRLKLAAKLLKTSDINMSQVGYSVGFNDHSYFTKCFKEAYNCTPTEFANRS</sequence>
<evidence type="ECO:0000259" key="13">
    <source>
        <dbReference type="PROSITE" id="PS01124"/>
    </source>
</evidence>
<evidence type="ECO:0000256" key="7">
    <source>
        <dbReference type="ARBA" id="ARBA00022840"/>
    </source>
</evidence>
<keyword evidence="4" id="KW-0808">Transferase</keyword>
<dbReference type="GO" id="GO:0000155">
    <property type="term" value="F:phosphorelay sensor kinase activity"/>
    <property type="evidence" value="ECO:0007669"/>
    <property type="project" value="InterPro"/>
</dbReference>
<keyword evidence="3 12" id="KW-0597">Phosphoprotein</keyword>